<proteinExistence type="predicted"/>
<protein>
    <recommendedName>
        <fullName evidence="3">EF-hand domain-containing protein</fullName>
    </recommendedName>
</protein>
<evidence type="ECO:0000313" key="2">
    <source>
        <dbReference type="EMBL" id="SVC76112.1"/>
    </source>
</evidence>
<accession>A0A382PVL6</accession>
<name>A0A382PVL6_9ZZZZ</name>
<sequence length="154" mass="17770">MKLIKFFMSLAIASVAVISSDAQERGRRDRESGEINGDRKLLSKSEVTNKYDQNGDGTLDYREKMSFLRSLNEDQREAYRKAFFQDNQNRGTQEGDRDADWAREAIERFRGSGSRGNPLDPEAIKRRFDYAVKEGLMTREQADKMMAAAKKRME</sequence>
<evidence type="ECO:0008006" key="3">
    <source>
        <dbReference type="Google" id="ProtNLM"/>
    </source>
</evidence>
<feature type="region of interest" description="Disordered" evidence="1">
    <location>
        <begin position="21"/>
        <end position="41"/>
    </location>
</feature>
<gene>
    <name evidence="2" type="ORF">METZ01_LOCUS328966</name>
</gene>
<dbReference type="EMBL" id="UINC01109352">
    <property type="protein sequence ID" value="SVC76112.1"/>
    <property type="molecule type" value="Genomic_DNA"/>
</dbReference>
<evidence type="ECO:0000256" key="1">
    <source>
        <dbReference type="SAM" id="MobiDB-lite"/>
    </source>
</evidence>
<feature type="compositionally biased region" description="Basic and acidic residues" evidence="1">
    <location>
        <begin position="22"/>
        <end position="41"/>
    </location>
</feature>
<dbReference type="AlphaFoldDB" id="A0A382PVL6"/>
<reference evidence="2" key="1">
    <citation type="submission" date="2018-05" db="EMBL/GenBank/DDBJ databases">
        <authorList>
            <person name="Lanie J.A."/>
            <person name="Ng W.-L."/>
            <person name="Kazmierczak K.M."/>
            <person name="Andrzejewski T.M."/>
            <person name="Davidsen T.M."/>
            <person name="Wayne K.J."/>
            <person name="Tettelin H."/>
            <person name="Glass J.I."/>
            <person name="Rusch D."/>
            <person name="Podicherti R."/>
            <person name="Tsui H.-C.T."/>
            <person name="Winkler M.E."/>
        </authorList>
    </citation>
    <scope>NUCLEOTIDE SEQUENCE</scope>
</reference>
<feature type="non-terminal residue" evidence="2">
    <location>
        <position position="154"/>
    </location>
</feature>
<organism evidence="2">
    <name type="scientific">marine metagenome</name>
    <dbReference type="NCBI Taxonomy" id="408172"/>
    <lineage>
        <taxon>unclassified sequences</taxon>
        <taxon>metagenomes</taxon>
        <taxon>ecological metagenomes</taxon>
    </lineage>
</organism>